<accession>A0A1V5ZKF5</accession>
<dbReference type="PANTHER" id="PTHR11766:SF0">
    <property type="entry name" value="TYROSINE--TRNA LIGASE, MITOCHONDRIAL"/>
    <property type="match status" value="1"/>
</dbReference>
<dbReference type="InterPro" id="IPR024088">
    <property type="entry name" value="Tyr-tRNA-ligase_bac-type"/>
</dbReference>
<dbReference type="SUPFAM" id="SSF52374">
    <property type="entry name" value="Nucleotidylyl transferase"/>
    <property type="match status" value="1"/>
</dbReference>
<keyword evidence="1" id="KW-0436">Ligase</keyword>
<organism evidence="1">
    <name type="scientific">candidate division CPR1 bacterium ADurb.Bin160</name>
    <dbReference type="NCBI Taxonomy" id="1852826"/>
    <lineage>
        <taxon>Bacteria</taxon>
        <taxon>candidate division CPR1</taxon>
    </lineage>
</organism>
<dbReference type="AlphaFoldDB" id="A0A1V5ZKF5"/>
<dbReference type="Gene3D" id="1.10.240.10">
    <property type="entry name" value="Tyrosyl-Transfer RNA Synthetase"/>
    <property type="match status" value="1"/>
</dbReference>
<dbReference type="EC" id="6.1.1.1" evidence="1"/>
<proteinExistence type="predicted"/>
<name>A0A1V5ZKF5_9BACT</name>
<dbReference type="PANTHER" id="PTHR11766">
    <property type="entry name" value="TYROSYL-TRNA SYNTHETASE"/>
    <property type="match status" value="1"/>
</dbReference>
<dbReference type="Proteomes" id="UP000485621">
    <property type="component" value="Unassembled WGS sequence"/>
</dbReference>
<gene>
    <name evidence="1" type="primary">tyrS_2</name>
    <name evidence="1" type="ORF">BWY04_01250</name>
</gene>
<dbReference type="GO" id="GO:0004831">
    <property type="term" value="F:tyrosine-tRNA ligase activity"/>
    <property type="evidence" value="ECO:0007669"/>
    <property type="project" value="UniProtKB-EC"/>
</dbReference>
<sequence>MNSDDSLVEKLLKVFSLKSLEEIDEIVKKHEQDPASRYGQKELASWVVEVLFGKKAVQEVEKITQILFGSEDKINLIK</sequence>
<reference evidence="1" key="1">
    <citation type="submission" date="2017-02" db="EMBL/GenBank/DDBJ databases">
        <title>Delving into the versatile metabolic prowess of the omnipresent phylum Bacteroidetes.</title>
        <authorList>
            <person name="Nobu M.K."/>
            <person name="Mei R."/>
            <person name="Narihiro T."/>
            <person name="Kuroda K."/>
            <person name="Liu W.-T."/>
        </authorList>
    </citation>
    <scope>NUCLEOTIDE SEQUENCE</scope>
    <source>
        <strain evidence="1">ADurb.Bin160</strain>
    </source>
</reference>
<dbReference type="GO" id="GO:0043039">
    <property type="term" value="P:tRNA aminoacylation"/>
    <property type="evidence" value="ECO:0007669"/>
    <property type="project" value="TreeGrafter"/>
</dbReference>
<evidence type="ECO:0000313" key="1">
    <source>
        <dbReference type="EMBL" id="OQB40687.1"/>
    </source>
</evidence>
<dbReference type="EMBL" id="MWDB01000035">
    <property type="protein sequence ID" value="OQB40687.1"/>
    <property type="molecule type" value="Genomic_DNA"/>
</dbReference>
<protein>
    <submittedName>
        <fullName evidence="1">Tyrosine--tRNA ligase</fullName>
        <ecNumber evidence="1">6.1.1.1</ecNumber>
    </submittedName>
</protein>
<dbReference type="GO" id="GO:0005829">
    <property type="term" value="C:cytosol"/>
    <property type="evidence" value="ECO:0007669"/>
    <property type="project" value="TreeGrafter"/>
</dbReference>
<comment type="caution">
    <text evidence="1">The sequence shown here is derived from an EMBL/GenBank/DDBJ whole genome shotgun (WGS) entry which is preliminary data.</text>
</comment>